<dbReference type="Pfam" id="PF00072">
    <property type="entry name" value="Response_reg"/>
    <property type="match status" value="1"/>
</dbReference>
<reference evidence="8 9" key="1">
    <citation type="journal article" date="2020" name="Biotechnol. Biofuels">
        <title>New insights from the biogas microbiome by comprehensive genome-resolved metagenomics of nearly 1600 species originating from multiple anaerobic digesters.</title>
        <authorList>
            <person name="Campanaro S."/>
            <person name="Treu L."/>
            <person name="Rodriguez-R L.M."/>
            <person name="Kovalovszki A."/>
            <person name="Ziels R.M."/>
            <person name="Maus I."/>
            <person name="Zhu X."/>
            <person name="Kougias P.G."/>
            <person name="Basile A."/>
            <person name="Luo G."/>
            <person name="Schluter A."/>
            <person name="Konstantinidis K.T."/>
            <person name="Angelidaki I."/>
        </authorList>
    </citation>
    <scope>NUCLEOTIDE SEQUENCE [LARGE SCALE GENOMIC DNA]</scope>
    <source>
        <strain evidence="8">AS27yjCOA_165</strain>
    </source>
</reference>
<gene>
    <name evidence="8" type="ORF">GYA27_03630</name>
</gene>
<dbReference type="InterPro" id="IPR050595">
    <property type="entry name" value="Bact_response_regulator"/>
</dbReference>
<dbReference type="CDD" id="cd17574">
    <property type="entry name" value="REC_OmpR"/>
    <property type="match status" value="1"/>
</dbReference>
<comment type="caution">
    <text evidence="8">The sequence shown here is derived from an EMBL/GenBank/DDBJ whole genome shotgun (WGS) entry which is preliminary data.</text>
</comment>
<dbReference type="PANTHER" id="PTHR44591">
    <property type="entry name" value="STRESS RESPONSE REGULATOR PROTEIN 1"/>
    <property type="match status" value="1"/>
</dbReference>
<keyword evidence="1 6" id="KW-0597">Phosphoprotein</keyword>
<evidence type="ECO:0000256" key="6">
    <source>
        <dbReference type="PROSITE-ProRule" id="PRU00169"/>
    </source>
</evidence>
<organism evidence="8 9">
    <name type="scientific">candidate division WWE3 bacterium</name>
    <dbReference type="NCBI Taxonomy" id="2053526"/>
    <lineage>
        <taxon>Bacteria</taxon>
        <taxon>Katanobacteria</taxon>
    </lineage>
</organism>
<keyword evidence="5" id="KW-0804">Transcription</keyword>
<dbReference type="InterPro" id="IPR011006">
    <property type="entry name" value="CheY-like_superfamily"/>
</dbReference>
<dbReference type="FunFam" id="3.40.50.2300:FF:000001">
    <property type="entry name" value="DNA-binding response regulator PhoB"/>
    <property type="match status" value="1"/>
</dbReference>
<proteinExistence type="predicted"/>
<evidence type="ECO:0000313" key="8">
    <source>
        <dbReference type="EMBL" id="NMB70263.1"/>
    </source>
</evidence>
<dbReference type="SMART" id="SM00448">
    <property type="entry name" value="REC"/>
    <property type="match status" value="1"/>
</dbReference>
<dbReference type="SUPFAM" id="SSF52172">
    <property type="entry name" value="CheY-like"/>
    <property type="match status" value="1"/>
</dbReference>
<evidence type="ECO:0000256" key="3">
    <source>
        <dbReference type="ARBA" id="ARBA00023015"/>
    </source>
</evidence>
<dbReference type="GO" id="GO:0003677">
    <property type="term" value="F:DNA binding"/>
    <property type="evidence" value="ECO:0007669"/>
    <property type="project" value="UniProtKB-KW"/>
</dbReference>
<dbReference type="InterPro" id="IPR001789">
    <property type="entry name" value="Sig_transdc_resp-reg_receiver"/>
</dbReference>
<evidence type="ECO:0000256" key="5">
    <source>
        <dbReference type="ARBA" id="ARBA00023163"/>
    </source>
</evidence>
<keyword evidence="3" id="KW-0805">Transcription regulation</keyword>
<keyword evidence="4" id="KW-0238">DNA-binding</keyword>
<protein>
    <submittedName>
        <fullName evidence="8">Response regulator</fullName>
    </submittedName>
</protein>
<accession>A0A7X9DL44</accession>
<feature type="modified residue" description="4-aspartylphosphate" evidence="6">
    <location>
        <position position="53"/>
    </location>
</feature>
<evidence type="ECO:0000313" key="9">
    <source>
        <dbReference type="Proteomes" id="UP000526033"/>
    </source>
</evidence>
<dbReference type="Gene3D" id="3.40.50.2300">
    <property type="match status" value="1"/>
</dbReference>
<sequence>MSAKVLLIEDEVLILRMYEKIFAYEGFEVITAEEGSEGIEKAKSEHPSIILLDIMMPKMDGLKVLELIKQEPELKDIPVVMLTNLSSDTVIKEAFTKGAAGYLVKSEIVNDRIVNEVKQYIKA</sequence>
<dbReference type="GO" id="GO:0000160">
    <property type="term" value="P:phosphorelay signal transduction system"/>
    <property type="evidence" value="ECO:0007669"/>
    <property type="project" value="UniProtKB-KW"/>
</dbReference>
<evidence type="ECO:0000256" key="1">
    <source>
        <dbReference type="ARBA" id="ARBA00022553"/>
    </source>
</evidence>
<evidence type="ECO:0000256" key="4">
    <source>
        <dbReference type="ARBA" id="ARBA00023125"/>
    </source>
</evidence>
<dbReference type="Proteomes" id="UP000526033">
    <property type="component" value="Unassembled WGS sequence"/>
</dbReference>
<evidence type="ECO:0000259" key="7">
    <source>
        <dbReference type="PROSITE" id="PS50110"/>
    </source>
</evidence>
<dbReference type="PROSITE" id="PS50110">
    <property type="entry name" value="RESPONSE_REGULATORY"/>
    <property type="match status" value="1"/>
</dbReference>
<dbReference type="PANTHER" id="PTHR44591:SF14">
    <property type="entry name" value="PROTEIN PILG"/>
    <property type="match status" value="1"/>
</dbReference>
<dbReference type="AlphaFoldDB" id="A0A7X9DL44"/>
<keyword evidence="2" id="KW-0902">Two-component regulatory system</keyword>
<feature type="domain" description="Response regulatory" evidence="7">
    <location>
        <begin position="4"/>
        <end position="120"/>
    </location>
</feature>
<name>A0A7X9DL44_UNCKA</name>
<evidence type="ECO:0000256" key="2">
    <source>
        <dbReference type="ARBA" id="ARBA00023012"/>
    </source>
</evidence>
<dbReference type="EMBL" id="JAAZNL010000046">
    <property type="protein sequence ID" value="NMB70263.1"/>
    <property type="molecule type" value="Genomic_DNA"/>
</dbReference>